<dbReference type="GeneTree" id="ENSGT00390000002137"/>
<reference evidence="2" key="4">
    <citation type="submission" date="2025-09" db="UniProtKB">
        <authorList>
            <consortium name="Ensembl"/>
        </authorList>
    </citation>
    <scope>IDENTIFICATION</scope>
</reference>
<dbReference type="STRING" id="8010.ENSELUP00000038804"/>
<dbReference type="AlphaFoldDB" id="A0A3P9ADW6"/>
<dbReference type="PANTHER" id="PTHR45011">
    <property type="entry name" value="DAP3-BINDING CELL DEATH ENHANCER 1"/>
    <property type="match status" value="1"/>
</dbReference>
<name>A0A3P9ADW6_ESOLU</name>
<dbReference type="InParanoid" id="A0A3P9ADW6"/>
<dbReference type="OMA" id="HAWSTGN"/>
<reference evidence="3" key="1">
    <citation type="journal article" date="2014" name="PLoS ONE">
        <title>The genome and linkage map of the northern pike (Esox lucius): conserved synteny revealed between the salmonid sister group and the Neoteleostei.</title>
        <authorList>
            <person name="Rondeau E.B."/>
            <person name="Minkley D.R."/>
            <person name="Leong J.S."/>
            <person name="Messmer A.M."/>
            <person name="Jantzen J.R."/>
            <person name="von Schalburg K.R."/>
            <person name="Lemon C."/>
            <person name="Bird N.H."/>
            <person name="Koop B.F."/>
        </authorList>
    </citation>
    <scope>NUCLEOTIDE SEQUENCE</scope>
</reference>
<dbReference type="SUPFAM" id="SSF81901">
    <property type="entry name" value="HCP-like"/>
    <property type="match status" value="2"/>
</dbReference>
<feature type="region of interest" description="Disordered" evidence="1">
    <location>
        <begin position="155"/>
        <end position="178"/>
    </location>
</feature>
<organism evidence="2 3">
    <name type="scientific">Esox lucius</name>
    <name type="common">Northern pike</name>
    <dbReference type="NCBI Taxonomy" id="8010"/>
    <lineage>
        <taxon>Eukaryota</taxon>
        <taxon>Metazoa</taxon>
        <taxon>Chordata</taxon>
        <taxon>Craniata</taxon>
        <taxon>Vertebrata</taxon>
        <taxon>Euteleostomi</taxon>
        <taxon>Actinopterygii</taxon>
        <taxon>Neopterygii</taxon>
        <taxon>Teleostei</taxon>
        <taxon>Protacanthopterygii</taxon>
        <taxon>Esociformes</taxon>
        <taxon>Esocidae</taxon>
        <taxon>Esox</taxon>
    </lineage>
</organism>
<dbReference type="Gene3D" id="1.25.40.10">
    <property type="entry name" value="Tetratricopeptide repeat domain"/>
    <property type="match status" value="2"/>
</dbReference>
<dbReference type="SMART" id="SM00671">
    <property type="entry name" value="SEL1"/>
    <property type="match status" value="4"/>
</dbReference>
<keyword evidence="3" id="KW-1185">Reference proteome</keyword>
<reference evidence="2" key="3">
    <citation type="submission" date="2025-08" db="UniProtKB">
        <authorList>
            <consortium name="Ensembl"/>
        </authorList>
    </citation>
    <scope>IDENTIFICATION</scope>
</reference>
<dbReference type="GeneID" id="105026174"/>
<dbReference type="Bgee" id="ENSELUG00000018755">
    <property type="expression patterns" value="Expressed in muscle tissue and 14 other cell types or tissues"/>
</dbReference>
<dbReference type="GO" id="GO:0008625">
    <property type="term" value="P:extrinsic apoptotic signaling pathway via death domain receptors"/>
    <property type="evidence" value="ECO:0007669"/>
    <property type="project" value="TreeGrafter"/>
</dbReference>
<dbReference type="InterPro" id="IPR006597">
    <property type="entry name" value="Sel1-like"/>
</dbReference>
<dbReference type="RefSeq" id="XP_010895768.1">
    <property type="nucleotide sequence ID" value="XM_010897466.4"/>
</dbReference>
<dbReference type="InterPro" id="IPR052748">
    <property type="entry name" value="ISR_Activator"/>
</dbReference>
<evidence type="ECO:0008006" key="4">
    <source>
        <dbReference type="Google" id="ProtNLM"/>
    </source>
</evidence>
<feature type="region of interest" description="Disordered" evidence="1">
    <location>
        <begin position="38"/>
        <end position="63"/>
    </location>
</feature>
<gene>
    <name evidence="2" type="primary">DELE1</name>
</gene>
<protein>
    <recommendedName>
        <fullName evidence="4">DAP3 binding cell death enhancer 1</fullName>
    </recommendedName>
</protein>
<dbReference type="GO" id="GO:0005739">
    <property type="term" value="C:mitochondrion"/>
    <property type="evidence" value="ECO:0007669"/>
    <property type="project" value="TreeGrafter"/>
</dbReference>
<dbReference type="Pfam" id="PF08238">
    <property type="entry name" value="Sel1"/>
    <property type="match status" value="4"/>
</dbReference>
<feature type="compositionally biased region" description="Basic and acidic residues" evidence="1">
    <location>
        <begin position="45"/>
        <end position="59"/>
    </location>
</feature>
<dbReference type="PANTHER" id="PTHR45011:SF1">
    <property type="entry name" value="DAP3-BINDING CELL DEATH ENHANCER 1"/>
    <property type="match status" value="1"/>
</dbReference>
<dbReference type="KEGG" id="els:105026174"/>
<reference evidence="2" key="2">
    <citation type="submission" date="2020-02" db="EMBL/GenBank/DDBJ databases">
        <title>Esox lucius (northern pike) genome, fEsoLuc1, primary haplotype.</title>
        <authorList>
            <person name="Myers G."/>
            <person name="Karagic N."/>
            <person name="Meyer A."/>
            <person name="Pippel M."/>
            <person name="Reichard M."/>
            <person name="Winkler S."/>
            <person name="Tracey A."/>
            <person name="Sims Y."/>
            <person name="Howe K."/>
            <person name="Rhie A."/>
            <person name="Formenti G."/>
            <person name="Durbin R."/>
            <person name="Fedrigo O."/>
            <person name="Jarvis E.D."/>
        </authorList>
    </citation>
    <scope>NUCLEOTIDE SEQUENCE [LARGE SCALE GENOMIC DNA]</scope>
</reference>
<dbReference type="Proteomes" id="UP000265140">
    <property type="component" value="Chromosome 4"/>
</dbReference>
<evidence type="ECO:0000313" key="2">
    <source>
        <dbReference type="Ensembl" id="ENSELUP00000038804.1"/>
    </source>
</evidence>
<evidence type="ECO:0000256" key="1">
    <source>
        <dbReference type="SAM" id="MobiDB-lite"/>
    </source>
</evidence>
<sequence>MWRVQGLVGRVLSRCHVHTPLRLTQNHHVEDEVINNSTVLSTGHHLPDNSSQKEEDGDKRRKQRTSQFCYAGLPRYTALDAVGWGAAAMLLMQICRRIHSQFSGADPNSNTGRPASQGTLQRCGYRVLLEILTRRDVLPRGRSVRCLSQIQLHSQQDLEQGSSSSNDSSPDQLHDDHLNADSLFTDHQGANLSQDSTGTEESWFEPFLSADGTNQAQGEHPEQHHEQHDLEGAAKNLQQVAESSVPVVLNIIGLESAKAGDFKAAFLCFLASARQGYCKAQFNTGVCYDKGRGVHPDREKAHHFYSQAAAGGHSQAQYRCAKFLLRPSRGQLSTQRDLDKAISLLQQAASAGLREAQVYLGSLYTQEPVRDGRKAVHYLKMAAESGDSEALLFLGQCYETGFGVPRCFCRAVGFYQRAAEAGNSQAKRLLTRPCGVDGKVVLRSIRSSPCLSVADWLRGPLSGLPPPGPPPSRLPLHHSWSTGSLGAAAAVPSLPLQLHPPPAGSERHAVMWTVGLG</sequence>
<dbReference type="CTD" id="9812"/>
<dbReference type="InterPro" id="IPR011990">
    <property type="entry name" value="TPR-like_helical_dom_sf"/>
</dbReference>
<proteinExistence type="predicted"/>
<dbReference type="Ensembl" id="ENSELUT00000029573.3">
    <property type="protein sequence ID" value="ENSELUP00000038804.1"/>
    <property type="gene ID" value="ENSELUG00000018755.3"/>
</dbReference>
<accession>A0A3P9ADW6</accession>
<dbReference type="OrthoDB" id="2384430at2759"/>
<evidence type="ECO:0000313" key="3">
    <source>
        <dbReference type="Proteomes" id="UP000265140"/>
    </source>
</evidence>